<dbReference type="OMA" id="WICRRLA"/>
<evidence type="ECO:0000256" key="4">
    <source>
        <dbReference type="PROSITE-ProRule" id="PRU00134"/>
    </source>
</evidence>
<dbReference type="PROSITE" id="PS50865">
    <property type="entry name" value="ZF_MYND_2"/>
    <property type="match status" value="1"/>
</dbReference>
<evidence type="ECO:0000313" key="6">
    <source>
        <dbReference type="EMBL" id="SJL08648.1"/>
    </source>
</evidence>
<dbReference type="SUPFAM" id="SSF144232">
    <property type="entry name" value="HIT/MYND zinc finger-like"/>
    <property type="match status" value="1"/>
</dbReference>
<evidence type="ECO:0000256" key="2">
    <source>
        <dbReference type="ARBA" id="ARBA00022771"/>
    </source>
</evidence>
<dbReference type="EMBL" id="FUEG01000009">
    <property type="protein sequence ID" value="SJL08648.1"/>
    <property type="molecule type" value="Genomic_DNA"/>
</dbReference>
<keyword evidence="2 4" id="KW-0863">Zinc-finger</keyword>
<name>A0A284RIQ3_ARMOS</name>
<dbReference type="PROSITE" id="PS01360">
    <property type="entry name" value="ZF_MYND_1"/>
    <property type="match status" value="1"/>
</dbReference>
<dbReference type="OrthoDB" id="2900625at2759"/>
<feature type="domain" description="MYND-type" evidence="5">
    <location>
        <begin position="421"/>
        <end position="469"/>
    </location>
</feature>
<dbReference type="GO" id="GO:0008270">
    <property type="term" value="F:zinc ion binding"/>
    <property type="evidence" value="ECO:0007669"/>
    <property type="project" value="UniProtKB-KW"/>
</dbReference>
<sequence>MTRADMGPVVLCHVMPSKQFSGLNAPAGGLLMQGASSWLKKESALSGSGDALVQLGEFARDDTTVFPHLIQVIRVFLNYLRLPASTDASSPEEFYTLLDRAACYYHGLNVALQSPQALENSKSAGLMTTCPKIYLWAVKFLHHYFVDANLPISTLAVSATTVRIVELLGTLSADPDYCEKMRETKGFVFSMTTLWIYGIRAGQGLIEDVVRITMMHILQKRTLDKEVTDALNRVPNDVVVEICTRVVASERDPEADYDAGIMFLVISTMCSRSFTRAFISCHSVPWICRRLASIAVKEEEDAVYAKLFQVSLVYLQRAFKEGAGRIIEGLDADVIPMLLKVQSKLEADDREATLVPLLHLITSYTLYRNVLTKLWKAVYMADLGPAISEAGPIGDAWTILKEITETRWEILKDYMASGRELTKCSYLACPHPDVGPKRTLRRCEGCHFEYYCSKECQKQDWRDGHKDVCRALQNCLRDGLPMLMSKRERHFAYAIIEKDIQDNTRLIEELKSEKRRDTDGPVVLLTVTDYTPVPRKLYIRTDEEFRRSENLPVEKWDAALELAKEAGKDFVLSIIPQGTKAQALLDMYPFDFDTISV</sequence>
<evidence type="ECO:0000313" key="7">
    <source>
        <dbReference type="Proteomes" id="UP000219338"/>
    </source>
</evidence>
<accession>A0A284RIQ3</accession>
<proteinExistence type="predicted"/>
<dbReference type="AlphaFoldDB" id="A0A284RIQ3"/>
<dbReference type="Gene3D" id="6.10.140.2220">
    <property type="match status" value="1"/>
</dbReference>
<dbReference type="InterPro" id="IPR002893">
    <property type="entry name" value="Znf_MYND"/>
</dbReference>
<dbReference type="Pfam" id="PF01753">
    <property type="entry name" value="zf-MYND"/>
    <property type="match status" value="1"/>
</dbReference>
<evidence type="ECO:0000256" key="3">
    <source>
        <dbReference type="ARBA" id="ARBA00022833"/>
    </source>
</evidence>
<protein>
    <recommendedName>
        <fullName evidence="5">MYND-type domain-containing protein</fullName>
    </recommendedName>
</protein>
<dbReference type="Proteomes" id="UP000219338">
    <property type="component" value="Unassembled WGS sequence"/>
</dbReference>
<keyword evidence="7" id="KW-1185">Reference proteome</keyword>
<reference evidence="7" key="1">
    <citation type="journal article" date="2017" name="Nat. Ecol. Evol.">
        <title>Genome expansion and lineage-specific genetic innovations in the forest pathogenic fungi Armillaria.</title>
        <authorList>
            <person name="Sipos G."/>
            <person name="Prasanna A.N."/>
            <person name="Walter M.C."/>
            <person name="O'Connor E."/>
            <person name="Balint B."/>
            <person name="Krizsan K."/>
            <person name="Kiss B."/>
            <person name="Hess J."/>
            <person name="Varga T."/>
            <person name="Slot J."/>
            <person name="Riley R."/>
            <person name="Boka B."/>
            <person name="Rigling D."/>
            <person name="Barry K."/>
            <person name="Lee J."/>
            <person name="Mihaltcheva S."/>
            <person name="LaButti K."/>
            <person name="Lipzen A."/>
            <person name="Waldron R."/>
            <person name="Moloney N.M."/>
            <person name="Sperisen C."/>
            <person name="Kredics L."/>
            <person name="Vagvoelgyi C."/>
            <person name="Patrignani A."/>
            <person name="Fitzpatrick D."/>
            <person name="Nagy I."/>
            <person name="Doyle S."/>
            <person name="Anderson J.B."/>
            <person name="Grigoriev I.V."/>
            <person name="Gueldener U."/>
            <person name="Muensterkoetter M."/>
            <person name="Nagy L.G."/>
        </authorList>
    </citation>
    <scope>NUCLEOTIDE SEQUENCE [LARGE SCALE GENOMIC DNA]</scope>
    <source>
        <strain evidence="7">C18/9</strain>
    </source>
</reference>
<evidence type="ECO:0000256" key="1">
    <source>
        <dbReference type="ARBA" id="ARBA00022723"/>
    </source>
</evidence>
<organism evidence="6 7">
    <name type="scientific">Armillaria ostoyae</name>
    <name type="common">Armillaria root rot fungus</name>
    <dbReference type="NCBI Taxonomy" id="47428"/>
    <lineage>
        <taxon>Eukaryota</taxon>
        <taxon>Fungi</taxon>
        <taxon>Dikarya</taxon>
        <taxon>Basidiomycota</taxon>
        <taxon>Agaricomycotina</taxon>
        <taxon>Agaricomycetes</taxon>
        <taxon>Agaricomycetidae</taxon>
        <taxon>Agaricales</taxon>
        <taxon>Marasmiineae</taxon>
        <taxon>Physalacriaceae</taxon>
        <taxon>Armillaria</taxon>
    </lineage>
</organism>
<gene>
    <name evidence="6" type="ORF">ARMOST_12015</name>
</gene>
<keyword evidence="3" id="KW-0862">Zinc</keyword>
<keyword evidence="1" id="KW-0479">Metal-binding</keyword>
<evidence type="ECO:0000259" key="5">
    <source>
        <dbReference type="PROSITE" id="PS50865"/>
    </source>
</evidence>